<proteinExistence type="predicted"/>
<accession>A0A6L3SW52</accession>
<keyword evidence="2" id="KW-1185">Reference proteome</keyword>
<name>A0A6L3SW52_9HYPH</name>
<dbReference type="RefSeq" id="WP_151001337.1">
    <property type="nucleotide sequence ID" value="NZ_BPQY01000538.1"/>
</dbReference>
<comment type="caution">
    <text evidence="1">The sequence shown here is derived from an EMBL/GenBank/DDBJ whole genome shotgun (WGS) entry which is preliminary data.</text>
</comment>
<organism evidence="1 2">
    <name type="scientific">Methylobacterium soli</name>
    <dbReference type="NCBI Taxonomy" id="553447"/>
    <lineage>
        <taxon>Bacteria</taxon>
        <taxon>Pseudomonadati</taxon>
        <taxon>Pseudomonadota</taxon>
        <taxon>Alphaproteobacteria</taxon>
        <taxon>Hyphomicrobiales</taxon>
        <taxon>Methylobacteriaceae</taxon>
        <taxon>Methylobacterium</taxon>
    </lineage>
</organism>
<dbReference type="AlphaFoldDB" id="A0A6L3SW52"/>
<gene>
    <name evidence="1" type="ORF">F6X53_16680</name>
</gene>
<sequence>MPEAWFRRAAGRPLNYRLDSVLAWLAARRGEPFDPLTTWRLSLLTGFETDVSDPEEVRKLARLYAQAVGPHLPGGVSFTSQGFREYLASLLM</sequence>
<dbReference type="EMBL" id="VZZK01000017">
    <property type="protein sequence ID" value="KAB1077851.1"/>
    <property type="molecule type" value="Genomic_DNA"/>
</dbReference>
<dbReference type="OrthoDB" id="7999371at2"/>
<evidence type="ECO:0000313" key="1">
    <source>
        <dbReference type="EMBL" id="KAB1077851.1"/>
    </source>
</evidence>
<dbReference type="Proteomes" id="UP000474159">
    <property type="component" value="Unassembled WGS sequence"/>
</dbReference>
<evidence type="ECO:0000313" key="2">
    <source>
        <dbReference type="Proteomes" id="UP000474159"/>
    </source>
</evidence>
<reference evidence="1 2" key="1">
    <citation type="submission" date="2019-09" db="EMBL/GenBank/DDBJ databases">
        <title>YIM 48816 draft genome.</title>
        <authorList>
            <person name="Jiang L."/>
        </authorList>
    </citation>
    <scope>NUCLEOTIDE SEQUENCE [LARGE SCALE GENOMIC DNA]</scope>
    <source>
        <strain evidence="1 2">YIM 48816</strain>
    </source>
</reference>
<protein>
    <submittedName>
        <fullName evidence="1">Uncharacterized protein</fullName>
    </submittedName>
</protein>